<reference evidence="2" key="1">
    <citation type="submission" date="2023-07" db="EMBL/GenBank/DDBJ databases">
        <authorList>
            <consortium name="AG Swart"/>
            <person name="Singh M."/>
            <person name="Singh A."/>
            <person name="Seah K."/>
            <person name="Emmerich C."/>
        </authorList>
    </citation>
    <scope>NUCLEOTIDE SEQUENCE</scope>
    <source>
        <strain evidence="2">DP1</strain>
    </source>
</reference>
<evidence type="ECO:0000313" key="2">
    <source>
        <dbReference type="EMBL" id="CAI2387156.1"/>
    </source>
</evidence>
<keyword evidence="3" id="KW-1185">Reference proteome</keyword>
<evidence type="ECO:0000313" key="3">
    <source>
        <dbReference type="Proteomes" id="UP001295684"/>
    </source>
</evidence>
<gene>
    <name evidence="2" type="ORF">ECRASSUSDP1_LOCUS28784</name>
</gene>
<feature type="compositionally biased region" description="Polar residues" evidence="1">
    <location>
        <begin position="450"/>
        <end position="475"/>
    </location>
</feature>
<accession>A0AAD2DC85</accession>
<evidence type="ECO:0000256" key="1">
    <source>
        <dbReference type="SAM" id="MobiDB-lite"/>
    </source>
</evidence>
<name>A0AAD2DC85_EUPCR</name>
<comment type="caution">
    <text evidence="2">The sequence shown here is derived from an EMBL/GenBank/DDBJ whole genome shotgun (WGS) entry which is preliminary data.</text>
</comment>
<dbReference type="Proteomes" id="UP001295684">
    <property type="component" value="Unassembled WGS sequence"/>
</dbReference>
<feature type="region of interest" description="Disordered" evidence="1">
    <location>
        <begin position="413"/>
        <end position="475"/>
    </location>
</feature>
<protein>
    <submittedName>
        <fullName evidence="2">Uncharacterized protein</fullName>
    </submittedName>
</protein>
<sequence length="514" mass="60459">MDIVEARDITQKTQKYDEWGAVIKNQSEAFKRMQEDQERQKKNFMKNYGQELESEVYYKTKTNKNTEEAEKRKEMEIALQKKAELDNINAATLDRKKQMQSMLSKDYENMIKMKEQQKQYERMSDLRNGQLANDKASKELDFLNQTEMNKRKMVKEILNNAKNMHDGEIGQSEKNNYARTLEDKRHLEEIERRNQERDLAKLSKYNQFNDFQNKISQSYHQTVSGPQMEKDMEFRRNLRKQEEERKRKLDHEAEMQNKMRKDWAMNTRMGQEKQMKTKNEEGQARFAEYRADEYHTRSIERDYNNLKNMDLNEKKERQKIYKEMLDNQKRTKDTMKMYGNMTGIEKRLNKNDLAAFKNYDNHTYAMIPGLNSAATHLSQKVRDDKKSDANFRAHEEDERLNKFGLTRDVTLVKNPGLAGPNAHRSSMDDITGHAGPKTHSSHGPGPQVSHARTFSGTAPTKSLSQGGPKNINFNNHHLYQSYNPISGAYSPEKHSMNQARTTFRYAAARNVLQK</sequence>
<organism evidence="2 3">
    <name type="scientific">Euplotes crassus</name>
    <dbReference type="NCBI Taxonomy" id="5936"/>
    <lineage>
        <taxon>Eukaryota</taxon>
        <taxon>Sar</taxon>
        <taxon>Alveolata</taxon>
        <taxon>Ciliophora</taxon>
        <taxon>Intramacronucleata</taxon>
        <taxon>Spirotrichea</taxon>
        <taxon>Hypotrichia</taxon>
        <taxon>Euplotida</taxon>
        <taxon>Euplotidae</taxon>
        <taxon>Moneuplotes</taxon>
    </lineage>
</organism>
<dbReference type="AlphaFoldDB" id="A0AAD2DC85"/>
<dbReference type="EMBL" id="CAMPGE010029674">
    <property type="protein sequence ID" value="CAI2387156.1"/>
    <property type="molecule type" value="Genomic_DNA"/>
</dbReference>
<proteinExistence type="predicted"/>